<evidence type="ECO:0000313" key="1">
    <source>
        <dbReference type="EMBL" id="MPN60746.1"/>
    </source>
</evidence>
<name>A0A645JBC7_9ZZZZ</name>
<comment type="caution">
    <text evidence="1">The sequence shown here is derived from an EMBL/GenBank/DDBJ whole genome shotgun (WGS) entry which is preliminary data.</text>
</comment>
<dbReference type="AlphaFoldDB" id="A0A645JBC7"/>
<proteinExistence type="predicted"/>
<dbReference type="EMBL" id="VSSQ01136426">
    <property type="protein sequence ID" value="MPN60746.1"/>
    <property type="molecule type" value="Genomic_DNA"/>
</dbReference>
<sequence length="143" mass="15942">MGPGQASLGVNEPPCPIELLDSKETGGRQPDSLVPAAVFVPGGWSFDTVKAGLFSLPLNIHFRCRMDLIWPVPMRVLAELIHHRKDPGSRPILIRGSSADHLDLTYREKRGSFGIRRKNGNARQIISIHDSTTDKIHRLSHHR</sequence>
<protein>
    <submittedName>
        <fullName evidence="1">Uncharacterized protein</fullName>
    </submittedName>
</protein>
<organism evidence="1">
    <name type="scientific">bioreactor metagenome</name>
    <dbReference type="NCBI Taxonomy" id="1076179"/>
    <lineage>
        <taxon>unclassified sequences</taxon>
        <taxon>metagenomes</taxon>
        <taxon>ecological metagenomes</taxon>
    </lineage>
</organism>
<accession>A0A645JBC7</accession>
<reference evidence="1" key="1">
    <citation type="submission" date="2019-08" db="EMBL/GenBank/DDBJ databases">
        <authorList>
            <person name="Kucharzyk K."/>
            <person name="Murdoch R.W."/>
            <person name="Higgins S."/>
            <person name="Loffler F."/>
        </authorList>
    </citation>
    <scope>NUCLEOTIDE SEQUENCE</scope>
</reference>
<gene>
    <name evidence="1" type="ORF">SDC9_208478</name>
</gene>